<dbReference type="GO" id="GO:0016747">
    <property type="term" value="F:acyltransferase activity, transferring groups other than amino-acyl groups"/>
    <property type="evidence" value="ECO:0007669"/>
    <property type="project" value="InterPro"/>
</dbReference>
<gene>
    <name evidence="2" type="ORF">EI71_01107</name>
</gene>
<dbReference type="InterPro" id="IPR000182">
    <property type="entry name" value="GNAT_dom"/>
</dbReference>
<feature type="domain" description="N-acetyltransferase" evidence="1">
    <location>
        <begin position="4"/>
        <end position="177"/>
    </location>
</feature>
<evidence type="ECO:0000313" key="2">
    <source>
        <dbReference type="EMBL" id="RIA75810.1"/>
    </source>
</evidence>
<keyword evidence="3" id="KW-1185">Reference proteome</keyword>
<organism evidence="2 3">
    <name type="scientific">Anaeroplasma bactoclasticum</name>
    <dbReference type="NCBI Taxonomy" id="2088"/>
    <lineage>
        <taxon>Bacteria</taxon>
        <taxon>Bacillati</taxon>
        <taxon>Mycoplasmatota</taxon>
        <taxon>Mollicutes</taxon>
        <taxon>Anaeroplasmatales</taxon>
        <taxon>Anaeroplasmataceae</taxon>
        <taxon>Anaeroplasma</taxon>
    </lineage>
</organism>
<dbReference type="Proteomes" id="UP000266506">
    <property type="component" value="Unassembled WGS sequence"/>
</dbReference>
<dbReference type="EMBL" id="QXEV01000010">
    <property type="protein sequence ID" value="RIA75810.1"/>
    <property type="molecule type" value="Genomic_DNA"/>
</dbReference>
<dbReference type="Gene3D" id="3.40.630.30">
    <property type="match status" value="1"/>
</dbReference>
<dbReference type="SUPFAM" id="SSF55729">
    <property type="entry name" value="Acyl-CoA N-acyltransferases (Nat)"/>
    <property type="match status" value="1"/>
</dbReference>
<dbReference type="PANTHER" id="PTHR39173">
    <property type="entry name" value="ACETYLTRANSFERASE"/>
    <property type="match status" value="1"/>
</dbReference>
<name>A0A397RN91_9MOLU</name>
<dbReference type="InterPro" id="IPR016181">
    <property type="entry name" value="Acyl_CoA_acyltransferase"/>
</dbReference>
<dbReference type="AlphaFoldDB" id="A0A397RN91"/>
<protein>
    <submittedName>
        <fullName evidence="2">Putative acetyltransferase</fullName>
    </submittedName>
</protein>
<sequence>MGEIELKKPTLEYKDQVMKYKEDFLKNNQRFDGCCKLEECNTYEEWLEFEKRNKKNYLWGYVPSTIYLAVRKSDNKVVGIVDFRHELTPFLLNFGGNVGFSVAIDERKKGYATEIVSLIKEEAKKIGLHEILITCDGINEGSSKAILRNGGILEDDVVDEAGLTKSGLIQRYWIEIK</sequence>
<evidence type="ECO:0000313" key="3">
    <source>
        <dbReference type="Proteomes" id="UP000266506"/>
    </source>
</evidence>
<dbReference type="OrthoDB" id="9797989at2"/>
<dbReference type="RefSeq" id="WP_119016251.1">
    <property type="nucleotide sequence ID" value="NZ_QXEV01000010.1"/>
</dbReference>
<evidence type="ECO:0000259" key="1">
    <source>
        <dbReference type="PROSITE" id="PS51186"/>
    </source>
</evidence>
<dbReference type="PANTHER" id="PTHR39173:SF1">
    <property type="entry name" value="ACETYLTRANSFERASE"/>
    <property type="match status" value="1"/>
</dbReference>
<accession>A0A397RN91</accession>
<dbReference type="Pfam" id="PF13302">
    <property type="entry name" value="Acetyltransf_3"/>
    <property type="match status" value="1"/>
</dbReference>
<proteinExistence type="predicted"/>
<dbReference type="PROSITE" id="PS51186">
    <property type="entry name" value="GNAT"/>
    <property type="match status" value="1"/>
</dbReference>
<reference evidence="2 3" key="1">
    <citation type="submission" date="2018-08" db="EMBL/GenBank/DDBJ databases">
        <title>Genomic Encyclopedia of Archaeal and Bacterial Type Strains, Phase II (KMG-II): from individual species to whole genera.</title>
        <authorList>
            <person name="Goeker M."/>
        </authorList>
    </citation>
    <scope>NUCLEOTIDE SEQUENCE [LARGE SCALE GENOMIC DNA]</scope>
    <source>
        <strain evidence="2 3">ATCC 27112</strain>
    </source>
</reference>
<dbReference type="InParanoid" id="A0A397RN91"/>
<comment type="caution">
    <text evidence="2">The sequence shown here is derived from an EMBL/GenBank/DDBJ whole genome shotgun (WGS) entry which is preliminary data.</text>
</comment>
<keyword evidence="2" id="KW-0808">Transferase</keyword>